<sequence>MKIASKFSDFFKTTLPRPWTATRRATNRPVGRSLPARRAWTGSTTRRFASLLSLTALLLCACERAPVEHGFEIRNATLRPARDDLRVDLQLNIELSHAARRALWRGVTLEILVNSELRQADSRDLVTAARDHWTLRYLPLSEQFQLTGPGQDDVQTFPRLRHALRATGKLDYRLPTGELRAGDYQFRVRARLDRSALPAPIQLPALLFRRWHHDSGWTQWPLKTSG</sequence>
<organism evidence="1 2">
    <name type="scientific">Marinihelvus fidelis</name>
    <dbReference type="NCBI Taxonomy" id="2613842"/>
    <lineage>
        <taxon>Bacteria</taxon>
        <taxon>Pseudomonadati</taxon>
        <taxon>Pseudomonadota</taxon>
        <taxon>Gammaproteobacteria</taxon>
        <taxon>Chromatiales</taxon>
        <taxon>Wenzhouxiangellaceae</taxon>
        <taxon>Marinihelvus</taxon>
    </lineage>
</organism>
<comment type="caution">
    <text evidence="1">The sequence shown here is derived from an EMBL/GenBank/DDBJ whole genome shotgun (WGS) entry which is preliminary data.</text>
</comment>
<dbReference type="AlphaFoldDB" id="A0A5N0T8H1"/>
<evidence type="ECO:0000313" key="2">
    <source>
        <dbReference type="Proteomes" id="UP000325372"/>
    </source>
</evidence>
<reference evidence="1 2" key="1">
    <citation type="submission" date="2019-09" db="EMBL/GenBank/DDBJ databases">
        <title>Wenzhouxiangella sp. Genome sequencing and assembly.</title>
        <authorList>
            <person name="Zhang R."/>
        </authorList>
    </citation>
    <scope>NUCLEOTIDE SEQUENCE [LARGE SCALE GENOMIC DNA]</scope>
    <source>
        <strain evidence="1 2">W260</strain>
    </source>
</reference>
<protein>
    <submittedName>
        <fullName evidence="1">DUF4390 domain-containing protein</fullName>
    </submittedName>
</protein>
<gene>
    <name evidence="1" type="ORF">F3N42_08360</name>
</gene>
<proteinExistence type="predicted"/>
<evidence type="ECO:0000313" key="1">
    <source>
        <dbReference type="EMBL" id="KAA9131325.1"/>
    </source>
</evidence>
<dbReference type="Proteomes" id="UP000325372">
    <property type="component" value="Unassembled WGS sequence"/>
</dbReference>
<accession>A0A5N0T8H1</accession>
<dbReference type="Pfam" id="PF14334">
    <property type="entry name" value="DUF4390"/>
    <property type="match status" value="1"/>
</dbReference>
<dbReference type="EMBL" id="VYXP01000005">
    <property type="protein sequence ID" value="KAA9131325.1"/>
    <property type="molecule type" value="Genomic_DNA"/>
</dbReference>
<name>A0A5N0T8H1_9GAMM</name>
<keyword evidence="2" id="KW-1185">Reference proteome</keyword>
<dbReference type="InterPro" id="IPR025500">
    <property type="entry name" value="DUF4390"/>
</dbReference>